<reference evidence="2" key="1">
    <citation type="submission" date="2021-01" db="EMBL/GenBank/DDBJ databases">
        <authorList>
            <person name="Corre E."/>
            <person name="Pelletier E."/>
            <person name="Niang G."/>
            <person name="Scheremetjew M."/>
            <person name="Finn R."/>
            <person name="Kale V."/>
            <person name="Holt S."/>
            <person name="Cochrane G."/>
            <person name="Meng A."/>
            <person name="Brown T."/>
            <person name="Cohen L."/>
        </authorList>
    </citation>
    <scope>NUCLEOTIDE SEQUENCE</scope>
    <source>
        <strain evidence="2">CCMP147</strain>
    </source>
</reference>
<keyword evidence="1" id="KW-0812">Transmembrane</keyword>
<organism evidence="2">
    <name type="scientific">Pseudictyota dubia</name>
    <dbReference type="NCBI Taxonomy" id="2749911"/>
    <lineage>
        <taxon>Eukaryota</taxon>
        <taxon>Sar</taxon>
        <taxon>Stramenopiles</taxon>
        <taxon>Ochrophyta</taxon>
        <taxon>Bacillariophyta</taxon>
        <taxon>Mediophyceae</taxon>
        <taxon>Biddulphiophycidae</taxon>
        <taxon>Eupodiscales</taxon>
        <taxon>Odontellaceae</taxon>
        <taxon>Pseudictyota</taxon>
    </lineage>
</organism>
<dbReference type="SUPFAM" id="SSF52540">
    <property type="entry name" value="P-loop containing nucleoside triphosphate hydrolases"/>
    <property type="match status" value="1"/>
</dbReference>
<dbReference type="AlphaFoldDB" id="A0A7R9WG95"/>
<keyword evidence="1" id="KW-1133">Transmembrane helix</keyword>
<proteinExistence type="predicted"/>
<dbReference type="EMBL" id="HBED01040825">
    <property type="protein sequence ID" value="CAD8322101.1"/>
    <property type="molecule type" value="Transcribed_RNA"/>
</dbReference>
<dbReference type="Gene3D" id="3.40.50.300">
    <property type="entry name" value="P-loop containing nucleotide triphosphate hydrolases"/>
    <property type="match status" value="1"/>
</dbReference>
<keyword evidence="1" id="KW-0472">Membrane</keyword>
<feature type="transmembrane region" description="Helical" evidence="1">
    <location>
        <begin position="920"/>
        <end position="941"/>
    </location>
</feature>
<evidence type="ECO:0000313" key="2">
    <source>
        <dbReference type="EMBL" id="CAD8322101.1"/>
    </source>
</evidence>
<evidence type="ECO:0000256" key="1">
    <source>
        <dbReference type="SAM" id="Phobius"/>
    </source>
</evidence>
<gene>
    <name evidence="2" type="ORF">TDUB1175_LOCUS20518</name>
</gene>
<feature type="transmembrane region" description="Helical" evidence="1">
    <location>
        <begin position="947"/>
        <end position="969"/>
    </location>
</feature>
<sequence>MNTSWWRSRFDRLQQPQRERRYDILTVFQAWPLVLVDEKLEPHNIANVLNFDCEISQSHDRKIITKSLSHAAKVGAEIDAIFETGTTDRLSELLACGGQDGACRALHFSCHGGCEGLYFEDGLQGKAHAVMAHNLQNLITAGGVKIQFVFVFACHSRKVGEAFLNAGVSHVVCCCQDKPLMDQTATVFCRDFYAALACDRTLREAFESGRQAVKTSAVVENSEEEMNKLLLLPEDGTNHDIPVFFANVSPPQARQDFRSPWSCLPQPPHKFIGRGVEMHRVLCELQMVHLVRLIGPTGAGKRSLAAALCHFINARKKSYDVDKVIWLPFSFQVGEDELASSLRILSQTLHATNTVDHAPSGDYKKARDEVVAALREAKGVIIAIDSRGLNGERLANFLSNLLGWTENTRVILVCGDRAESVPRIGVAESTFNVGTLSFLHSSLLFGGLCRHISGCPDASTPMELAEILVPVDEQAYTEGDPFSARSENVFQVIGGGVPAKAIFAANMIEEDDFKDLVKACKLEHFTLKNEEKLRNEEKLSKLAAKLQAAFKASCETVVAGPVAPADDEEKKSEEDYLMVGVDLSGVYMHMDQEWAQRVAKNKDIIDVHVKILLEETKNFLANGEAPRREMVEVKYTENEKTESAVVTLRLDIELSGDLDVRGRCRIQRCCESIANALRRAGVPENLLQDIKLYKLWQGSVHLLMSAPTGVFGKLWSLVLEADMNFALGDNAYLVSVVPAFLIKAASTSAGFRLLPFHFLEQLGSGQLKEKKDALQIKRDNVLFLVVPTSPTTSSKLPDGGISLLEEKSDEEWSSLLSMCGRRGEPGAARPVEMQDESNEEVGGGLLATAARMEGEGGGGGEGHRWYQHGGLGEEGTHPQGSPLTLQQDIVQVVISHERGRVVDSGIEEAEASERQSRAPFVRWLVLPPGVMFMGGLVGIILGSGSVITLIVISAAGGISVATGVAMVFWRWRRGGQQ</sequence>
<accession>A0A7R9WG95</accession>
<dbReference type="InterPro" id="IPR027417">
    <property type="entry name" value="P-loop_NTPase"/>
</dbReference>
<name>A0A7R9WG95_9STRA</name>
<protein>
    <recommendedName>
        <fullName evidence="3">CHAT domain-containing protein</fullName>
    </recommendedName>
</protein>
<evidence type="ECO:0008006" key="3">
    <source>
        <dbReference type="Google" id="ProtNLM"/>
    </source>
</evidence>